<dbReference type="RefSeq" id="WP_386025962.1">
    <property type="nucleotide sequence ID" value="NZ_JBHUHX010000018.1"/>
</dbReference>
<proteinExistence type="predicted"/>
<protein>
    <submittedName>
        <fullName evidence="1">BrnA antitoxin family protein</fullName>
    </submittedName>
</protein>
<dbReference type="EMBL" id="JBHUHX010000018">
    <property type="protein sequence ID" value="MFD2112029.1"/>
    <property type="molecule type" value="Genomic_DNA"/>
</dbReference>
<comment type="caution">
    <text evidence="1">The sequence shown here is derived from an EMBL/GenBank/DDBJ whole genome shotgun (WGS) entry which is preliminary data.</text>
</comment>
<name>A0ABW4Y7K5_9GAMM</name>
<keyword evidence="2" id="KW-1185">Reference proteome</keyword>
<evidence type="ECO:0000313" key="2">
    <source>
        <dbReference type="Proteomes" id="UP001597337"/>
    </source>
</evidence>
<dbReference type="Pfam" id="PF14384">
    <property type="entry name" value="BrnA_antitoxin"/>
    <property type="match status" value="1"/>
</dbReference>
<evidence type="ECO:0000313" key="1">
    <source>
        <dbReference type="EMBL" id="MFD2112029.1"/>
    </source>
</evidence>
<dbReference type="Proteomes" id="UP001597337">
    <property type="component" value="Unassembled WGS sequence"/>
</dbReference>
<gene>
    <name evidence="1" type="ORF">ACFSJC_09280</name>
</gene>
<accession>A0ABW4Y7K5</accession>
<organism evidence="1 2">
    <name type="scientific">Thiorhodococcus fuscus</name>
    <dbReference type="NCBI Taxonomy" id="527200"/>
    <lineage>
        <taxon>Bacteria</taxon>
        <taxon>Pseudomonadati</taxon>
        <taxon>Pseudomonadota</taxon>
        <taxon>Gammaproteobacteria</taxon>
        <taxon>Chromatiales</taxon>
        <taxon>Chromatiaceae</taxon>
        <taxon>Thiorhodococcus</taxon>
    </lineage>
</organism>
<sequence length="94" mass="10774">MGRRYRIATEEEEARIREGIAKDPDTHELTDEEMAELRPLAEMKRSSGRPKAVSTKQPVSIRLSPEVVEYFKAEGPGWQTRIDAVLCEHVKTHQ</sequence>
<dbReference type="InterPro" id="IPR025528">
    <property type="entry name" value="BrnA_antitoxin"/>
</dbReference>
<reference evidence="2" key="1">
    <citation type="journal article" date="2019" name="Int. J. Syst. Evol. Microbiol.">
        <title>The Global Catalogue of Microorganisms (GCM) 10K type strain sequencing project: providing services to taxonomists for standard genome sequencing and annotation.</title>
        <authorList>
            <consortium name="The Broad Institute Genomics Platform"/>
            <consortium name="The Broad Institute Genome Sequencing Center for Infectious Disease"/>
            <person name="Wu L."/>
            <person name="Ma J."/>
        </authorList>
    </citation>
    <scope>NUCLEOTIDE SEQUENCE [LARGE SCALE GENOMIC DNA]</scope>
    <source>
        <strain evidence="2">KACC 12597</strain>
    </source>
</reference>